<evidence type="ECO:0000256" key="1">
    <source>
        <dbReference type="SAM" id="MobiDB-lite"/>
    </source>
</evidence>
<name>A0AAD6V971_9AGAR</name>
<protein>
    <submittedName>
        <fullName evidence="2">Uncharacterized protein</fullName>
    </submittedName>
</protein>
<reference evidence="2" key="1">
    <citation type="submission" date="2023-03" db="EMBL/GenBank/DDBJ databases">
        <title>Massive genome expansion in bonnet fungi (Mycena s.s.) driven by repeated elements and novel gene families across ecological guilds.</title>
        <authorList>
            <consortium name="Lawrence Berkeley National Laboratory"/>
            <person name="Harder C.B."/>
            <person name="Miyauchi S."/>
            <person name="Viragh M."/>
            <person name="Kuo A."/>
            <person name="Thoen E."/>
            <person name="Andreopoulos B."/>
            <person name="Lu D."/>
            <person name="Skrede I."/>
            <person name="Drula E."/>
            <person name="Henrissat B."/>
            <person name="Morin E."/>
            <person name="Kohler A."/>
            <person name="Barry K."/>
            <person name="LaButti K."/>
            <person name="Morin E."/>
            <person name="Salamov A."/>
            <person name="Lipzen A."/>
            <person name="Mereny Z."/>
            <person name="Hegedus B."/>
            <person name="Baldrian P."/>
            <person name="Stursova M."/>
            <person name="Weitz H."/>
            <person name="Taylor A."/>
            <person name="Grigoriev I.V."/>
            <person name="Nagy L.G."/>
            <person name="Martin F."/>
            <person name="Kauserud H."/>
        </authorList>
    </citation>
    <scope>NUCLEOTIDE SEQUENCE</scope>
    <source>
        <strain evidence="2">9144</strain>
    </source>
</reference>
<keyword evidence="3" id="KW-1185">Reference proteome</keyword>
<feature type="region of interest" description="Disordered" evidence="1">
    <location>
        <begin position="273"/>
        <end position="308"/>
    </location>
</feature>
<evidence type="ECO:0000313" key="2">
    <source>
        <dbReference type="EMBL" id="KAJ7200524.1"/>
    </source>
</evidence>
<organism evidence="2 3">
    <name type="scientific">Mycena pura</name>
    <dbReference type="NCBI Taxonomy" id="153505"/>
    <lineage>
        <taxon>Eukaryota</taxon>
        <taxon>Fungi</taxon>
        <taxon>Dikarya</taxon>
        <taxon>Basidiomycota</taxon>
        <taxon>Agaricomycotina</taxon>
        <taxon>Agaricomycetes</taxon>
        <taxon>Agaricomycetidae</taxon>
        <taxon>Agaricales</taxon>
        <taxon>Marasmiineae</taxon>
        <taxon>Mycenaceae</taxon>
        <taxon>Mycena</taxon>
    </lineage>
</organism>
<evidence type="ECO:0000313" key="3">
    <source>
        <dbReference type="Proteomes" id="UP001219525"/>
    </source>
</evidence>
<gene>
    <name evidence="2" type="ORF">GGX14DRAFT_659745</name>
</gene>
<dbReference type="EMBL" id="JARJCW010000062">
    <property type="protein sequence ID" value="KAJ7200524.1"/>
    <property type="molecule type" value="Genomic_DNA"/>
</dbReference>
<accession>A0AAD6V971</accession>
<comment type="caution">
    <text evidence="2">The sequence shown here is derived from an EMBL/GenBank/DDBJ whole genome shotgun (WGS) entry which is preliminary data.</text>
</comment>
<sequence>MWKPRLSLALVTQQAEASDATEYEEHTRRDWVQRRAEIDVELKELRAGPLKGVKISRQLNLRGGNSVGTRPTELGPGELSNNPIPAQDNPVDPYVGSELHRPIPSSSSYRLAPQCSTHSASAETMQTPPTSPQRQQHRTRQILRDIRTVQDGSPRRRRVPASGDENMPPSSRMPSLTPRARPNARSLAQAERRQQERQAREKEPPRVHQRKRPPRPAPEGPPTAQQLGQQRRRQREREERENRMNANNHQFWVSSALALKVVKFADHDIPHTTGPAKRSLDTAYDAGPCPHPQHGTSGRKGDNLANADVPSKNFRGVAWAYC</sequence>
<feature type="compositionally biased region" description="Polar residues" evidence="1">
    <location>
        <begin position="104"/>
        <end position="134"/>
    </location>
</feature>
<feature type="region of interest" description="Disordered" evidence="1">
    <location>
        <begin position="62"/>
        <end position="247"/>
    </location>
</feature>
<dbReference type="Proteomes" id="UP001219525">
    <property type="component" value="Unassembled WGS sequence"/>
</dbReference>
<dbReference type="AlphaFoldDB" id="A0AAD6V971"/>
<proteinExistence type="predicted"/>
<feature type="compositionally biased region" description="Basic and acidic residues" evidence="1">
    <location>
        <begin position="190"/>
        <end position="206"/>
    </location>
</feature>